<reference evidence="3 4" key="1">
    <citation type="journal article" date="2018" name="Int. J. Syst. Evol. Microbiol.">
        <title>Pseudooceanicola lipolyticus sp. nov., a marine alphaproteobacterium, reclassification of Oceanicola flagellatus as Pseudooceanicola flagellatus comb. nov. and emended description of the genus Pseudooceanicola.</title>
        <authorList>
            <person name="Huang M.-M."/>
            <person name="Guo L.-L."/>
            <person name="Wu Y.-H."/>
            <person name="Lai Q.-L."/>
            <person name="Shao Z.-Z."/>
            <person name="Wang C.-S."/>
            <person name="Wu M."/>
            <person name="Xu X.-W."/>
        </authorList>
    </citation>
    <scope>NUCLEOTIDE SEQUENCE [LARGE SCALE GENOMIC DNA]</scope>
    <source>
        <strain evidence="3 4">157</strain>
    </source>
</reference>
<dbReference type="PANTHER" id="PTHR43539">
    <property type="entry name" value="FLAVIN-BINDING MONOOXYGENASE-LIKE PROTEIN (AFU_ORTHOLOGUE AFUA_4G09220)"/>
    <property type="match status" value="1"/>
</dbReference>
<evidence type="ECO:0000313" key="3">
    <source>
        <dbReference type="EMBL" id="PJE36196.1"/>
    </source>
</evidence>
<protein>
    <submittedName>
        <fullName evidence="3">Flavoprotein</fullName>
    </submittedName>
</protein>
<proteinExistence type="predicted"/>
<dbReference type="Proteomes" id="UP000231553">
    <property type="component" value="Unassembled WGS sequence"/>
</dbReference>
<dbReference type="Gene3D" id="3.50.50.60">
    <property type="entry name" value="FAD/NAD(P)-binding domain"/>
    <property type="match status" value="1"/>
</dbReference>
<dbReference type="GO" id="GO:0050660">
    <property type="term" value="F:flavin adenine dinucleotide binding"/>
    <property type="evidence" value="ECO:0007669"/>
    <property type="project" value="TreeGrafter"/>
</dbReference>
<dbReference type="Pfam" id="PF07992">
    <property type="entry name" value="Pyr_redox_2"/>
    <property type="match status" value="1"/>
</dbReference>
<keyword evidence="4" id="KW-1185">Reference proteome</keyword>
<dbReference type="RefSeq" id="WP_100162974.1">
    <property type="nucleotide sequence ID" value="NZ_PGTB01000052.1"/>
</dbReference>
<dbReference type="GO" id="GO:0004497">
    <property type="term" value="F:monooxygenase activity"/>
    <property type="evidence" value="ECO:0007669"/>
    <property type="project" value="TreeGrafter"/>
</dbReference>
<dbReference type="OrthoDB" id="7279140at2"/>
<dbReference type="InterPro" id="IPR023753">
    <property type="entry name" value="FAD/NAD-binding_dom"/>
</dbReference>
<dbReference type="PRINTS" id="PR00368">
    <property type="entry name" value="FADPNR"/>
</dbReference>
<dbReference type="InterPro" id="IPR050982">
    <property type="entry name" value="Auxin_biosynth/cation_transpt"/>
</dbReference>
<evidence type="ECO:0000313" key="4">
    <source>
        <dbReference type="Proteomes" id="UP000231553"/>
    </source>
</evidence>
<dbReference type="InterPro" id="IPR036188">
    <property type="entry name" value="FAD/NAD-bd_sf"/>
</dbReference>
<dbReference type="EMBL" id="PGTB01000052">
    <property type="protein sequence ID" value="PJE36196.1"/>
    <property type="molecule type" value="Genomic_DNA"/>
</dbReference>
<gene>
    <name evidence="3" type="ORF">CVM52_13250</name>
</gene>
<dbReference type="PRINTS" id="PR00411">
    <property type="entry name" value="PNDRDTASEI"/>
</dbReference>
<evidence type="ECO:0000256" key="1">
    <source>
        <dbReference type="ARBA" id="ARBA00023002"/>
    </source>
</evidence>
<dbReference type="AlphaFoldDB" id="A0A2M8J077"/>
<keyword evidence="1" id="KW-0560">Oxidoreductase</keyword>
<name>A0A2M8J077_9RHOB</name>
<sequence length="464" mass="48543">MDRSSFPVAVIGAGPVGLSAASQLLARGLDPIVFERGASVGAAVADWAHVRVFSPWEYNVDPAARDLLEAAGWTMPDPEHLPTGGELIADYLAPLAAHPAIAPTLRLGTEVIAVARAGHSKLSSAGRDDAPFVLVWRDAEGQRHRTLARAVIDASGTWTTPNPIGTDGLPVDGEIENADRISYGIPDVRGAARDAYEGKHSLVIGAGHSAINTALDLIDLQEESSGTRLTWATRSGGIARLLGGGLGDELPGRGRLGLRAAEAIRSGRLSFRSPFVVQRIDRQADGLRVSGLEDGQPVVFDVDRIVVTTGFRPDLSPLSELRLSLDPVVEATPALAPLIDPNLHSCGTVRPHGVVELSHPERDFYIVGMKSYGRAPTFLMTTGYEQVRSVVAELAGDPTAAREVRLKLPETGVCKVSSAPAEAGCCGGAPVADSTACCVQDEVAKAQGQSGCGCADKSAAELSA</sequence>
<organism evidence="3 4">
    <name type="scientific">Pseudooceanicola lipolyticus</name>
    <dbReference type="NCBI Taxonomy" id="2029104"/>
    <lineage>
        <taxon>Bacteria</taxon>
        <taxon>Pseudomonadati</taxon>
        <taxon>Pseudomonadota</taxon>
        <taxon>Alphaproteobacteria</taxon>
        <taxon>Rhodobacterales</taxon>
        <taxon>Paracoccaceae</taxon>
        <taxon>Pseudooceanicola</taxon>
    </lineage>
</organism>
<comment type="caution">
    <text evidence="3">The sequence shown here is derived from an EMBL/GenBank/DDBJ whole genome shotgun (WGS) entry which is preliminary data.</text>
</comment>
<dbReference type="PANTHER" id="PTHR43539:SF78">
    <property type="entry name" value="FLAVIN-CONTAINING MONOOXYGENASE"/>
    <property type="match status" value="1"/>
</dbReference>
<dbReference type="SUPFAM" id="SSF51905">
    <property type="entry name" value="FAD/NAD(P)-binding domain"/>
    <property type="match status" value="1"/>
</dbReference>
<evidence type="ECO:0000259" key="2">
    <source>
        <dbReference type="Pfam" id="PF07992"/>
    </source>
</evidence>
<feature type="domain" description="FAD/NAD(P)-binding" evidence="2">
    <location>
        <begin position="7"/>
        <end position="325"/>
    </location>
</feature>
<accession>A0A2M8J077</accession>